<comment type="similarity">
    <text evidence="2">Belongs to the APS kinase family.</text>
</comment>
<dbReference type="Pfam" id="PF03061">
    <property type="entry name" value="4HBT"/>
    <property type="match status" value="1"/>
</dbReference>
<dbReference type="CDD" id="cd03443">
    <property type="entry name" value="PaaI_thioesterase"/>
    <property type="match status" value="1"/>
</dbReference>
<keyword evidence="6" id="KW-0547">Nucleotide-binding</keyword>
<keyword evidence="5" id="KW-0808">Transferase</keyword>
<evidence type="ECO:0000256" key="5">
    <source>
        <dbReference type="ARBA" id="ARBA00022679"/>
    </source>
</evidence>
<dbReference type="InterPro" id="IPR006683">
    <property type="entry name" value="Thioestr_dom"/>
</dbReference>
<evidence type="ECO:0000256" key="1">
    <source>
        <dbReference type="ARBA" id="ARBA00004806"/>
    </source>
</evidence>
<dbReference type="AlphaFoldDB" id="A0A3S4C1E3"/>
<dbReference type="NCBIfam" id="NF003013">
    <property type="entry name" value="PRK03846.1"/>
    <property type="match status" value="1"/>
</dbReference>
<evidence type="ECO:0000259" key="13">
    <source>
        <dbReference type="Pfam" id="PF03061"/>
    </source>
</evidence>
<evidence type="ECO:0000256" key="3">
    <source>
        <dbReference type="ARBA" id="ARBA00012121"/>
    </source>
</evidence>
<dbReference type="Gene3D" id="3.10.129.10">
    <property type="entry name" value="Hotdog Thioesterase"/>
    <property type="match status" value="1"/>
</dbReference>
<evidence type="ECO:0000256" key="6">
    <source>
        <dbReference type="ARBA" id="ARBA00022741"/>
    </source>
</evidence>
<comment type="pathway">
    <text evidence="1">Sulfur metabolism; hydrogen sulfide biosynthesis; sulfite from sulfate: step 2/3.</text>
</comment>
<evidence type="ECO:0000256" key="9">
    <source>
        <dbReference type="ARBA" id="ARBA00023192"/>
    </source>
</evidence>
<proteinExistence type="inferred from homology"/>
<dbReference type="InterPro" id="IPR029069">
    <property type="entry name" value="HotDog_dom_sf"/>
</dbReference>
<dbReference type="FunFam" id="3.40.50.300:FF:000212">
    <property type="entry name" value="Adenylyl-sulfate kinase"/>
    <property type="match status" value="1"/>
</dbReference>
<dbReference type="HAMAP" id="MF_00065">
    <property type="entry name" value="Adenylyl_sulf_kinase"/>
    <property type="match status" value="1"/>
</dbReference>
<dbReference type="EMBL" id="OUUZ01000001">
    <property type="protein sequence ID" value="SPQ18931.1"/>
    <property type="molecule type" value="Genomic_DNA"/>
</dbReference>
<keyword evidence="9" id="KW-0198">Cysteine biosynthesis</keyword>
<dbReference type="PANTHER" id="PTHR47260:SF7">
    <property type="entry name" value="THIOESTERASE FAMILY PROTEIN (AFU_ORTHOLOGUE AFUA_1G10800)"/>
    <property type="match status" value="1"/>
</dbReference>
<sequence length="426" mass="46884">MAAAPAYESAAAILSPPSDADTLGLFTPQDSDAKAKEDYINSHPLTASLRANPDFTESRPHMKIPPSWRRHNLTGGTLVGPGKITIPPFSWTERGGKSYVQITHVGTDLCGHMGIIHGGFLATMLDEGLARCCFPALPYNVGLTAKLEINYKAPAMANQYLVLRATTVKVEGRKAWVEGQIETLPAEEGQQPVVLATASALYISPRQAPMMAKVYPPSNITWHPSLTRHERNQLRRQRGFTVWFTGLSASGKSTVATALEQHLLHLGLAAYRLDGDNVRFGLNKDLGFSEKDRNENIRRIAEVAKLFADSSTIALTSFISPYRADRQIARDLHAAASQPGDEPLPFIEVFVDVPLEVAEKRDPKGLYRKARAGEIKEFTGISAPYEPPESPEITIRTDQLSVEECVRKIVDYLAERGLVSQTEETR</sequence>
<dbReference type="CDD" id="cd02027">
    <property type="entry name" value="APSK"/>
    <property type="match status" value="1"/>
</dbReference>
<dbReference type="GO" id="GO:0005524">
    <property type="term" value="F:ATP binding"/>
    <property type="evidence" value="ECO:0007669"/>
    <property type="project" value="UniProtKB-KW"/>
</dbReference>
<dbReference type="Proteomes" id="UP000289323">
    <property type="component" value="Unassembled WGS sequence"/>
</dbReference>
<keyword evidence="8" id="KW-0067">ATP-binding</keyword>
<evidence type="ECO:0000256" key="11">
    <source>
        <dbReference type="ARBA" id="ARBA00031464"/>
    </source>
</evidence>
<dbReference type="EC" id="2.7.1.25" evidence="3"/>
<keyword evidence="9" id="KW-0028">Amino-acid biosynthesis</keyword>
<protein>
    <recommendedName>
        <fullName evidence="4">Adenylyl-sulfate kinase</fullName>
        <ecNumber evidence="3">2.7.1.25</ecNumber>
    </recommendedName>
    <alternativeName>
        <fullName evidence="11">ATP adenosine-5'-phosphosulfate 3'-phosphotransferase</fullName>
    </alternativeName>
    <alternativeName>
        <fullName evidence="10">Adenosine-5'-phosphosulfate kinase</fullName>
    </alternativeName>
</protein>
<dbReference type="Gene3D" id="3.40.50.300">
    <property type="entry name" value="P-loop containing nucleotide triphosphate hydrolases"/>
    <property type="match status" value="1"/>
</dbReference>
<dbReference type="NCBIfam" id="TIGR00455">
    <property type="entry name" value="apsK"/>
    <property type="match status" value="1"/>
</dbReference>
<dbReference type="GO" id="GO:0019344">
    <property type="term" value="P:cysteine biosynthetic process"/>
    <property type="evidence" value="ECO:0007669"/>
    <property type="project" value="UniProtKB-KW"/>
</dbReference>
<feature type="domain" description="Thioesterase" evidence="13">
    <location>
        <begin position="113"/>
        <end position="183"/>
    </location>
</feature>
<evidence type="ECO:0000259" key="12">
    <source>
        <dbReference type="Pfam" id="PF01583"/>
    </source>
</evidence>
<reference evidence="14 15" key="1">
    <citation type="submission" date="2018-04" db="EMBL/GenBank/DDBJ databases">
        <authorList>
            <person name="Huttner S."/>
            <person name="Dainat J."/>
        </authorList>
    </citation>
    <scope>NUCLEOTIDE SEQUENCE [LARGE SCALE GENOMIC DNA]</scope>
</reference>
<keyword evidence="7" id="KW-0418">Kinase</keyword>
<dbReference type="InterPro" id="IPR059117">
    <property type="entry name" value="APS_kinase_dom"/>
</dbReference>
<dbReference type="SUPFAM" id="SSF54637">
    <property type="entry name" value="Thioesterase/thiol ester dehydrase-isomerase"/>
    <property type="match status" value="1"/>
</dbReference>
<dbReference type="InterPro" id="IPR027417">
    <property type="entry name" value="P-loop_NTPase"/>
</dbReference>
<accession>A0A3S4C1E3</accession>
<name>A0A3S4C1E3_9PEZI</name>
<feature type="domain" description="APS kinase" evidence="12">
    <location>
        <begin position="238"/>
        <end position="395"/>
    </location>
</feature>
<evidence type="ECO:0000256" key="7">
    <source>
        <dbReference type="ARBA" id="ARBA00022777"/>
    </source>
</evidence>
<gene>
    <name evidence="14" type="ORF">TT172_LOCUS1350</name>
</gene>
<evidence type="ECO:0000256" key="10">
    <source>
        <dbReference type="ARBA" id="ARBA00029724"/>
    </source>
</evidence>
<evidence type="ECO:0000313" key="14">
    <source>
        <dbReference type="EMBL" id="SPQ18931.1"/>
    </source>
</evidence>
<evidence type="ECO:0000256" key="2">
    <source>
        <dbReference type="ARBA" id="ARBA00007008"/>
    </source>
</evidence>
<organism evidence="14 15">
    <name type="scientific">Thermothielavioides terrestris</name>
    <dbReference type="NCBI Taxonomy" id="2587410"/>
    <lineage>
        <taxon>Eukaryota</taxon>
        <taxon>Fungi</taxon>
        <taxon>Dikarya</taxon>
        <taxon>Ascomycota</taxon>
        <taxon>Pezizomycotina</taxon>
        <taxon>Sordariomycetes</taxon>
        <taxon>Sordariomycetidae</taxon>
        <taxon>Sordariales</taxon>
        <taxon>Chaetomiaceae</taxon>
        <taxon>Thermothielavioides</taxon>
    </lineage>
</organism>
<evidence type="ECO:0000256" key="4">
    <source>
        <dbReference type="ARBA" id="ARBA00018163"/>
    </source>
</evidence>
<dbReference type="GO" id="GO:0004020">
    <property type="term" value="F:adenylylsulfate kinase activity"/>
    <property type="evidence" value="ECO:0007669"/>
    <property type="project" value="UniProtKB-EC"/>
</dbReference>
<dbReference type="InterPro" id="IPR002891">
    <property type="entry name" value="APS"/>
</dbReference>
<evidence type="ECO:0000256" key="8">
    <source>
        <dbReference type="ARBA" id="ARBA00022840"/>
    </source>
</evidence>
<evidence type="ECO:0000313" key="15">
    <source>
        <dbReference type="Proteomes" id="UP000289323"/>
    </source>
</evidence>
<dbReference type="Pfam" id="PF01583">
    <property type="entry name" value="APS_kinase"/>
    <property type="match status" value="1"/>
</dbReference>
<dbReference type="GO" id="GO:0000103">
    <property type="term" value="P:sulfate assimilation"/>
    <property type="evidence" value="ECO:0007669"/>
    <property type="project" value="InterPro"/>
</dbReference>
<dbReference type="SUPFAM" id="SSF52540">
    <property type="entry name" value="P-loop containing nucleoside triphosphate hydrolases"/>
    <property type="match status" value="1"/>
</dbReference>
<dbReference type="PANTHER" id="PTHR47260">
    <property type="entry name" value="UPF0644 PROTEIN PB2B4.06"/>
    <property type="match status" value="1"/>
</dbReference>
<dbReference type="InterPro" id="IPR052061">
    <property type="entry name" value="PTE-AB_protein"/>
</dbReference>